<evidence type="ECO:0000313" key="3">
    <source>
        <dbReference type="Proteomes" id="UP000054270"/>
    </source>
</evidence>
<protein>
    <recommendedName>
        <fullName evidence="4">F-box domain-containing protein</fullName>
    </recommendedName>
</protein>
<proteinExistence type="predicted"/>
<reference evidence="3" key="1">
    <citation type="submission" date="2014-04" db="EMBL/GenBank/DDBJ databases">
        <title>Evolutionary Origins and Diversification of the Mycorrhizal Mutualists.</title>
        <authorList>
            <consortium name="DOE Joint Genome Institute"/>
            <consortium name="Mycorrhizal Genomics Consortium"/>
            <person name="Kohler A."/>
            <person name="Kuo A."/>
            <person name="Nagy L.G."/>
            <person name="Floudas D."/>
            <person name="Copeland A."/>
            <person name="Barry K.W."/>
            <person name="Cichocki N."/>
            <person name="Veneault-Fourrey C."/>
            <person name="LaButti K."/>
            <person name="Lindquist E.A."/>
            <person name="Lipzen A."/>
            <person name="Lundell T."/>
            <person name="Morin E."/>
            <person name="Murat C."/>
            <person name="Riley R."/>
            <person name="Ohm R."/>
            <person name="Sun H."/>
            <person name="Tunlid A."/>
            <person name="Henrissat B."/>
            <person name="Grigoriev I.V."/>
            <person name="Hibbett D.S."/>
            <person name="Martin F."/>
        </authorList>
    </citation>
    <scope>NUCLEOTIDE SEQUENCE [LARGE SCALE GENOMIC DNA]</scope>
    <source>
        <strain evidence="3">FD-334 SS-4</strain>
    </source>
</reference>
<dbReference type="EMBL" id="KN817550">
    <property type="protein sequence ID" value="KJA22403.1"/>
    <property type="molecule type" value="Genomic_DNA"/>
</dbReference>
<evidence type="ECO:0000256" key="1">
    <source>
        <dbReference type="SAM" id="Coils"/>
    </source>
</evidence>
<evidence type="ECO:0008006" key="4">
    <source>
        <dbReference type="Google" id="ProtNLM"/>
    </source>
</evidence>
<keyword evidence="3" id="KW-1185">Reference proteome</keyword>
<gene>
    <name evidence="2" type="ORF">HYPSUDRAFT_95857</name>
</gene>
<feature type="coiled-coil region" evidence="1">
    <location>
        <begin position="26"/>
        <end position="60"/>
    </location>
</feature>
<dbReference type="OrthoDB" id="3365698at2759"/>
<sequence length="130" mass="14791">MEPLEHLFTTNHAPTDDERVILNDTVVDYDDKLAAITQKISALEEQLRTLNEEKTVLLEACEPFRRALAPFRRLPEDVARAIFVACLETRWNLTMAETEAPVLLTRISRATRMIALETPGLWAAIHIPII</sequence>
<name>A0A0D2MFN2_HYPSF</name>
<feature type="non-terminal residue" evidence="2">
    <location>
        <position position="130"/>
    </location>
</feature>
<organism evidence="2 3">
    <name type="scientific">Hypholoma sublateritium (strain FD-334 SS-4)</name>
    <dbReference type="NCBI Taxonomy" id="945553"/>
    <lineage>
        <taxon>Eukaryota</taxon>
        <taxon>Fungi</taxon>
        <taxon>Dikarya</taxon>
        <taxon>Basidiomycota</taxon>
        <taxon>Agaricomycotina</taxon>
        <taxon>Agaricomycetes</taxon>
        <taxon>Agaricomycetidae</taxon>
        <taxon>Agaricales</taxon>
        <taxon>Agaricineae</taxon>
        <taxon>Strophariaceae</taxon>
        <taxon>Hypholoma</taxon>
    </lineage>
</organism>
<dbReference type="OMA" id="EACEPFR"/>
<keyword evidence="1" id="KW-0175">Coiled coil</keyword>
<evidence type="ECO:0000313" key="2">
    <source>
        <dbReference type="EMBL" id="KJA22403.1"/>
    </source>
</evidence>
<dbReference type="AlphaFoldDB" id="A0A0D2MFN2"/>
<accession>A0A0D2MFN2</accession>
<dbReference type="Proteomes" id="UP000054270">
    <property type="component" value="Unassembled WGS sequence"/>
</dbReference>